<sequence length="120" mass="13422">MESGGRNKQEKSKFPMIIAMKGPSSSEKREISRKLAASLQYPLIDEEDIIPSLQSFIPTSSSNSSNILSDKYSNGLPFKIVAQISSTQLDSKLRVIELLWSSFNVDLKTMMDMMLGVFQN</sequence>
<dbReference type="PANTHER" id="PTHR37807:SF4">
    <property type="entry name" value="DC1 DOMAIN-CONTAINING PROTEIN"/>
    <property type="match status" value="1"/>
</dbReference>
<feature type="region of interest" description="Disordered" evidence="1">
    <location>
        <begin position="1"/>
        <end position="25"/>
    </location>
</feature>
<dbReference type="Gene3D" id="3.40.50.300">
    <property type="entry name" value="P-loop containing nucleotide triphosphate hydrolases"/>
    <property type="match status" value="1"/>
</dbReference>
<dbReference type="PANTHER" id="PTHR37807">
    <property type="entry name" value="OS07G0160300 PROTEIN"/>
    <property type="match status" value="1"/>
</dbReference>
<name>B9SMS6_RICCO</name>
<dbReference type="STRING" id="3988.B9SMS6"/>
<keyword evidence="3" id="KW-1185">Reference proteome</keyword>
<evidence type="ECO:0000313" key="3">
    <source>
        <dbReference type="Proteomes" id="UP000008311"/>
    </source>
</evidence>
<proteinExistence type="predicted"/>
<dbReference type="InParanoid" id="B9SMS6"/>
<feature type="compositionally biased region" description="Basic and acidic residues" evidence="1">
    <location>
        <begin position="1"/>
        <end position="13"/>
    </location>
</feature>
<dbReference type="Proteomes" id="UP000008311">
    <property type="component" value="Unassembled WGS sequence"/>
</dbReference>
<organism evidence="2 3">
    <name type="scientific">Ricinus communis</name>
    <name type="common">Castor bean</name>
    <dbReference type="NCBI Taxonomy" id="3988"/>
    <lineage>
        <taxon>Eukaryota</taxon>
        <taxon>Viridiplantae</taxon>
        <taxon>Streptophyta</taxon>
        <taxon>Embryophyta</taxon>
        <taxon>Tracheophyta</taxon>
        <taxon>Spermatophyta</taxon>
        <taxon>Magnoliopsida</taxon>
        <taxon>eudicotyledons</taxon>
        <taxon>Gunneridae</taxon>
        <taxon>Pentapetalae</taxon>
        <taxon>rosids</taxon>
        <taxon>fabids</taxon>
        <taxon>Malpighiales</taxon>
        <taxon>Euphorbiaceae</taxon>
        <taxon>Acalyphoideae</taxon>
        <taxon>Acalypheae</taxon>
        <taxon>Ricinus</taxon>
    </lineage>
</organism>
<protein>
    <recommendedName>
        <fullName evidence="4">Adenylate kinase</fullName>
    </recommendedName>
</protein>
<dbReference type="InterPro" id="IPR027417">
    <property type="entry name" value="P-loop_NTPase"/>
</dbReference>
<evidence type="ECO:0000256" key="1">
    <source>
        <dbReference type="SAM" id="MobiDB-lite"/>
    </source>
</evidence>
<dbReference type="EMBL" id="EQ974038">
    <property type="protein sequence ID" value="EEF35047.1"/>
    <property type="molecule type" value="Genomic_DNA"/>
</dbReference>
<evidence type="ECO:0008006" key="4">
    <source>
        <dbReference type="Google" id="ProtNLM"/>
    </source>
</evidence>
<evidence type="ECO:0000313" key="2">
    <source>
        <dbReference type="EMBL" id="EEF35047.1"/>
    </source>
</evidence>
<accession>B9SMS6</accession>
<dbReference type="AlphaFoldDB" id="B9SMS6"/>
<gene>
    <name evidence="2" type="ORF">RCOM_0470290</name>
</gene>
<reference evidence="3" key="1">
    <citation type="journal article" date="2010" name="Nat. Biotechnol.">
        <title>Draft genome sequence of the oilseed species Ricinus communis.</title>
        <authorList>
            <person name="Chan A.P."/>
            <person name="Crabtree J."/>
            <person name="Zhao Q."/>
            <person name="Lorenzi H."/>
            <person name="Orvis J."/>
            <person name="Puiu D."/>
            <person name="Melake-Berhan A."/>
            <person name="Jones K.M."/>
            <person name="Redman J."/>
            <person name="Chen G."/>
            <person name="Cahoon E.B."/>
            <person name="Gedil M."/>
            <person name="Stanke M."/>
            <person name="Haas B.J."/>
            <person name="Wortman J.R."/>
            <person name="Fraser-Liggett C.M."/>
            <person name="Ravel J."/>
            <person name="Rabinowicz P.D."/>
        </authorList>
    </citation>
    <scope>NUCLEOTIDE SEQUENCE [LARGE SCALE GENOMIC DNA]</scope>
    <source>
        <strain evidence="3">cv. Hale</strain>
    </source>
</reference>